<dbReference type="Proteomes" id="UP001642464">
    <property type="component" value="Unassembled WGS sequence"/>
</dbReference>
<evidence type="ECO:0000313" key="2">
    <source>
        <dbReference type="EMBL" id="CAK9011197.1"/>
    </source>
</evidence>
<proteinExistence type="predicted"/>
<name>A0ABP0JAA7_9DINO</name>
<sequence>MRGTFLALGWAAASAKEYSKTYSFMADRLECEGQCTYCRHAHNQHKWAEIRSKIGHYVYSDPDDDSVLARTEHHQVQNLINWSWTKGVNFECILGIIALRLLSFGYSDPLQFNVYDDPNFGVLDFLDTFNAHSGALDLLTSSWAALLAGGWPVFKQLHLVSKKLIDVMDDRPMKYPNLQTRPNECDEMDAEEDLNYRDAVVHGLKSGEMPALGVHLLAIRRSSGCPVGTAVALLGVALEMIRSRGMYQGSLKDSGNLVYALILTAQDTLNTWVHTKMNWSPFFDMLTTKWPIWEMLSSLACVDSTRPCVTRSALQCYDMLHRESVVCPHQSPQSRSIFVACGEHDICTWPDSFSNLDAKNWCLSHELRAPLKARPWLRELNHDVEERVCSQCGQDGVLRTIFRNVGFREQSPERRSAPFYVEFGARKPGMLNSAVLREFCGWEGVLLDSQPGETPHGGCPHCPGVSIVATEFVTAENIVELFKKYSVPHDFDLLTIDTDFNDYWIWRALLMDGTFRPRVVAVDFNPDIPLHEAKVVRYSAMAEWDGTIYTVGSLLAYALMARAHGYSFAYALEMGSHAFFVRSDLLHEEDVNMPLRFVKKNSHPPDPKQRDFVDVLYDFIPGERVGAASSQDSDLVTEVQRLRRQLQELQGTPAVPNDRRSNGPLSPGFTVSAATSFFEGVRSLG</sequence>
<comment type="caution">
    <text evidence="2">The sequence shown here is derived from an EMBL/GenBank/DDBJ whole genome shotgun (WGS) entry which is preliminary data.</text>
</comment>
<evidence type="ECO:0000256" key="1">
    <source>
        <dbReference type="SAM" id="MobiDB-lite"/>
    </source>
</evidence>
<reference evidence="2 3" key="1">
    <citation type="submission" date="2024-02" db="EMBL/GenBank/DDBJ databases">
        <authorList>
            <person name="Chen Y."/>
            <person name="Shah S."/>
            <person name="Dougan E. K."/>
            <person name="Thang M."/>
            <person name="Chan C."/>
        </authorList>
    </citation>
    <scope>NUCLEOTIDE SEQUENCE [LARGE SCALE GENOMIC DNA]</scope>
</reference>
<feature type="region of interest" description="Disordered" evidence="1">
    <location>
        <begin position="648"/>
        <end position="668"/>
    </location>
</feature>
<protein>
    <submittedName>
        <fullName evidence="2">C3H1-type domain-containing protein</fullName>
    </submittedName>
</protein>
<accession>A0ABP0JAA7</accession>
<gene>
    <name evidence="2" type="ORF">SCF082_LOCUS10996</name>
</gene>
<keyword evidence="3" id="KW-1185">Reference proteome</keyword>
<dbReference type="EMBL" id="CAXAMM010006480">
    <property type="protein sequence ID" value="CAK9011197.1"/>
    <property type="molecule type" value="Genomic_DNA"/>
</dbReference>
<evidence type="ECO:0000313" key="3">
    <source>
        <dbReference type="Proteomes" id="UP001642464"/>
    </source>
</evidence>
<organism evidence="2 3">
    <name type="scientific">Durusdinium trenchii</name>
    <dbReference type="NCBI Taxonomy" id="1381693"/>
    <lineage>
        <taxon>Eukaryota</taxon>
        <taxon>Sar</taxon>
        <taxon>Alveolata</taxon>
        <taxon>Dinophyceae</taxon>
        <taxon>Suessiales</taxon>
        <taxon>Symbiodiniaceae</taxon>
        <taxon>Durusdinium</taxon>
    </lineage>
</organism>